<dbReference type="AlphaFoldDB" id="A0A972JXY8"/>
<dbReference type="RefSeq" id="WP_171651178.1">
    <property type="nucleotide sequence ID" value="NZ_WHOD01000027.1"/>
</dbReference>
<keyword evidence="5 7" id="KW-1133">Transmembrane helix</keyword>
<evidence type="ECO:0000256" key="2">
    <source>
        <dbReference type="ARBA" id="ARBA00022448"/>
    </source>
</evidence>
<feature type="transmembrane region" description="Helical" evidence="7">
    <location>
        <begin position="111"/>
        <end position="131"/>
    </location>
</feature>
<feature type="transmembrane region" description="Helical" evidence="7">
    <location>
        <begin position="151"/>
        <end position="170"/>
    </location>
</feature>
<dbReference type="InterPro" id="IPR035906">
    <property type="entry name" value="MetI-like_sf"/>
</dbReference>
<feature type="transmembrane region" description="Helical" evidence="7">
    <location>
        <begin position="213"/>
        <end position="230"/>
    </location>
</feature>
<sequence>MFVKNKEPFWNDIKVVPYLFILPNMLLFLCFMIIPILMTFYYSLVKWGGMGSPVFIGFDNYLYLLGDEVFRKSVWVTILFTVATVPILMIMSLMFALLLNQKIKFRSFFRSVLFIPSIISSVVVGMVFVWLFNDQLGLINYILNSFGINSIGWSTNPNMAMVMIIVGTLWSRIGYNMVIYLAALQGISPEYYEAATIDGANSWQKFRFITMPLLKPIHTFILITVVIHSFRSFDLIYVMTKGGPLNATTTLVMHVYDTAFKLNYFGRASASGVILFLILMIFTLFRLKSNKENV</sequence>
<keyword evidence="2 7" id="KW-0813">Transport</keyword>
<feature type="transmembrane region" description="Helical" evidence="7">
    <location>
        <begin position="264"/>
        <end position="285"/>
    </location>
</feature>
<evidence type="ECO:0000313" key="9">
    <source>
        <dbReference type="EMBL" id="NOU92979.1"/>
    </source>
</evidence>
<evidence type="ECO:0000256" key="5">
    <source>
        <dbReference type="ARBA" id="ARBA00022989"/>
    </source>
</evidence>
<keyword evidence="10" id="KW-1185">Reference proteome</keyword>
<keyword evidence="4 7" id="KW-0812">Transmembrane</keyword>
<gene>
    <name evidence="9" type="ORF">GC093_06980</name>
</gene>
<evidence type="ECO:0000256" key="4">
    <source>
        <dbReference type="ARBA" id="ARBA00022692"/>
    </source>
</evidence>
<comment type="caution">
    <text evidence="9">The sequence shown here is derived from an EMBL/GenBank/DDBJ whole genome shotgun (WGS) entry which is preliminary data.</text>
</comment>
<dbReference type="GO" id="GO:0005886">
    <property type="term" value="C:plasma membrane"/>
    <property type="evidence" value="ECO:0007669"/>
    <property type="project" value="UniProtKB-SubCell"/>
</dbReference>
<evidence type="ECO:0000313" key="10">
    <source>
        <dbReference type="Proteomes" id="UP000641588"/>
    </source>
</evidence>
<evidence type="ECO:0000256" key="1">
    <source>
        <dbReference type="ARBA" id="ARBA00004651"/>
    </source>
</evidence>
<dbReference type="CDD" id="cd06261">
    <property type="entry name" value="TM_PBP2"/>
    <property type="match status" value="1"/>
</dbReference>
<reference evidence="9" key="1">
    <citation type="submission" date="2019-10" db="EMBL/GenBank/DDBJ databases">
        <title>Description of Paenibacillus glebae sp. nov.</title>
        <authorList>
            <person name="Carlier A."/>
            <person name="Qi S."/>
        </authorList>
    </citation>
    <scope>NUCLEOTIDE SEQUENCE</scope>
    <source>
        <strain evidence="9">LMG 31456</strain>
    </source>
</reference>
<evidence type="ECO:0000256" key="6">
    <source>
        <dbReference type="ARBA" id="ARBA00023136"/>
    </source>
</evidence>
<dbReference type="Proteomes" id="UP000641588">
    <property type="component" value="Unassembled WGS sequence"/>
</dbReference>
<dbReference type="EMBL" id="WHOD01000027">
    <property type="protein sequence ID" value="NOU92979.1"/>
    <property type="molecule type" value="Genomic_DNA"/>
</dbReference>
<evidence type="ECO:0000256" key="3">
    <source>
        <dbReference type="ARBA" id="ARBA00022475"/>
    </source>
</evidence>
<feature type="transmembrane region" description="Helical" evidence="7">
    <location>
        <begin position="21"/>
        <end position="44"/>
    </location>
</feature>
<proteinExistence type="inferred from homology"/>
<protein>
    <submittedName>
        <fullName evidence="9">ABC transporter permease subunit</fullName>
    </submittedName>
</protein>
<accession>A0A972JXY8</accession>
<keyword evidence="3" id="KW-1003">Cell membrane</keyword>
<dbReference type="GO" id="GO:0055085">
    <property type="term" value="P:transmembrane transport"/>
    <property type="evidence" value="ECO:0007669"/>
    <property type="project" value="InterPro"/>
</dbReference>
<feature type="transmembrane region" description="Helical" evidence="7">
    <location>
        <begin position="74"/>
        <end position="99"/>
    </location>
</feature>
<dbReference type="PROSITE" id="PS50928">
    <property type="entry name" value="ABC_TM1"/>
    <property type="match status" value="1"/>
</dbReference>
<name>A0A972JXY8_9BACL</name>
<dbReference type="PANTHER" id="PTHR30193:SF37">
    <property type="entry name" value="INNER MEMBRANE ABC TRANSPORTER PERMEASE PROTEIN YCJO"/>
    <property type="match status" value="1"/>
</dbReference>
<dbReference type="Gene3D" id="1.10.3720.10">
    <property type="entry name" value="MetI-like"/>
    <property type="match status" value="1"/>
</dbReference>
<dbReference type="SUPFAM" id="SSF161098">
    <property type="entry name" value="MetI-like"/>
    <property type="match status" value="1"/>
</dbReference>
<comment type="subcellular location">
    <subcellularLocation>
        <location evidence="1 7">Cell membrane</location>
        <topology evidence="1 7">Multi-pass membrane protein</topology>
    </subcellularLocation>
</comment>
<comment type="similarity">
    <text evidence="7">Belongs to the binding-protein-dependent transport system permease family.</text>
</comment>
<dbReference type="Pfam" id="PF00528">
    <property type="entry name" value="BPD_transp_1"/>
    <property type="match status" value="1"/>
</dbReference>
<organism evidence="9 10">
    <name type="scientific">Paenibacillus foliorum</name>
    <dbReference type="NCBI Taxonomy" id="2654974"/>
    <lineage>
        <taxon>Bacteria</taxon>
        <taxon>Bacillati</taxon>
        <taxon>Bacillota</taxon>
        <taxon>Bacilli</taxon>
        <taxon>Bacillales</taxon>
        <taxon>Paenibacillaceae</taxon>
        <taxon>Paenibacillus</taxon>
    </lineage>
</organism>
<evidence type="ECO:0000259" key="8">
    <source>
        <dbReference type="PROSITE" id="PS50928"/>
    </source>
</evidence>
<dbReference type="InterPro" id="IPR051393">
    <property type="entry name" value="ABC_transporter_permease"/>
</dbReference>
<dbReference type="PANTHER" id="PTHR30193">
    <property type="entry name" value="ABC TRANSPORTER PERMEASE PROTEIN"/>
    <property type="match status" value="1"/>
</dbReference>
<dbReference type="InterPro" id="IPR000515">
    <property type="entry name" value="MetI-like"/>
</dbReference>
<keyword evidence="6 7" id="KW-0472">Membrane</keyword>
<feature type="domain" description="ABC transmembrane type-1" evidence="8">
    <location>
        <begin position="74"/>
        <end position="286"/>
    </location>
</feature>
<evidence type="ECO:0000256" key="7">
    <source>
        <dbReference type="RuleBase" id="RU363032"/>
    </source>
</evidence>